<accession>A0ABW4Y900</accession>
<dbReference type="PROSITE" id="PS00699">
    <property type="entry name" value="NITROGENASE_1_1"/>
    <property type="match status" value="1"/>
</dbReference>
<evidence type="ECO:0000256" key="2">
    <source>
        <dbReference type="ARBA" id="ARBA00005155"/>
    </source>
</evidence>
<comment type="function">
    <text evidence="1">This protein may play a role in the biosynthesis of the prosthetic group of nitrogenase (FeMo cofactor).</text>
</comment>
<dbReference type="EMBL" id="JBHUHX010000026">
    <property type="protein sequence ID" value="MFD2112417.1"/>
    <property type="molecule type" value="Genomic_DNA"/>
</dbReference>
<evidence type="ECO:0000313" key="8">
    <source>
        <dbReference type="EMBL" id="MFD2112417.1"/>
    </source>
</evidence>
<feature type="domain" description="Nitrogenase/oxidoreductase component 1" evidence="7">
    <location>
        <begin position="21"/>
        <end position="434"/>
    </location>
</feature>
<sequence>MPEIVKRKKALSVNPLKASSTVGAALAFLGFRRTIPMLHGSQGCTAFGKILFVRHFREPIPLQTTAIDQVSAVMGSQDLVIEGLKTLCEKNTPDMIGLPTTGLVETQGADIHMAVRAFRKVHPEFDRIPVVPVSTPDFVGSMESGYADATKAIIESLVPTAAEAGTQPGQRRRQINVLAGSHLTPGDLEHLKDLIEAFDLRPVVLPDLSDSLDGHLPETDFSPLTIGGALVSELATVGDALATLVIGASMDAPADALKARTGVPDHRFAHLMGIDAVDALISTLAELAAVPVPAKIERQRAQLQDAMLDSHFMLGMSRFAIAADPDLLVGLTQMLAGVGAETVVAVAPTNAPALERAVCDQVKIGDLEDLEIAARARGAEVLITNSHGVHTSARLGIPLLRAGFPQYDQLGGYTRTWIGYQGTRATLFELANILLTLEKGEIHPYRSRLKQWPDDERHADVKHAA</sequence>
<comment type="caution">
    <text evidence="8">The sequence shown here is derived from an EMBL/GenBank/DDBJ whole genome shotgun (WGS) entry which is preliminary data.</text>
</comment>
<dbReference type="Pfam" id="PF00148">
    <property type="entry name" value="Oxidored_nitro"/>
    <property type="match status" value="1"/>
</dbReference>
<evidence type="ECO:0000256" key="4">
    <source>
        <dbReference type="ARBA" id="ARBA00013282"/>
    </source>
</evidence>
<gene>
    <name evidence="8" type="primary">nifN</name>
    <name evidence="8" type="ORF">ACFSJC_11245</name>
</gene>
<evidence type="ECO:0000259" key="7">
    <source>
        <dbReference type="Pfam" id="PF00148"/>
    </source>
</evidence>
<dbReference type="NCBIfam" id="TIGR01285">
    <property type="entry name" value="nifN"/>
    <property type="match status" value="1"/>
</dbReference>
<comment type="similarity">
    <text evidence="3 6">Belongs to the NifD/NifK/NifE/NifN family.</text>
</comment>
<evidence type="ECO:0000256" key="6">
    <source>
        <dbReference type="RuleBase" id="RU004021"/>
    </source>
</evidence>
<evidence type="ECO:0000256" key="1">
    <source>
        <dbReference type="ARBA" id="ARBA00003171"/>
    </source>
</evidence>
<dbReference type="SUPFAM" id="SSF53807">
    <property type="entry name" value="Helical backbone' metal receptor"/>
    <property type="match status" value="1"/>
</dbReference>
<keyword evidence="9" id="KW-1185">Reference proteome</keyword>
<dbReference type="InterPro" id="IPR000510">
    <property type="entry name" value="Nase/OxRdtase_comp1"/>
</dbReference>
<dbReference type="PANTHER" id="PTHR33712">
    <property type="entry name" value="LIGHT-INDEPENDENT PROTOCHLOROPHYLLIDE REDUCTASE SUBUNIT B"/>
    <property type="match status" value="1"/>
</dbReference>
<dbReference type="RefSeq" id="WP_386026688.1">
    <property type="nucleotide sequence ID" value="NZ_JBHUHX010000026.1"/>
</dbReference>
<evidence type="ECO:0000313" key="9">
    <source>
        <dbReference type="Proteomes" id="UP001597337"/>
    </source>
</evidence>
<organism evidence="8 9">
    <name type="scientific">Thiorhodococcus fuscus</name>
    <dbReference type="NCBI Taxonomy" id="527200"/>
    <lineage>
        <taxon>Bacteria</taxon>
        <taxon>Pseudomonadati</taxon>
        <taxon>Pseudomonadota</taxon>
        <taxon>Gammaproteobacteria</taxon>
        <taxon>Chromatiales</taxon>
        <taxon>Chromatiaceae</taxon>
        <taxon>Thiorhodococcus</taxon>
    </lineage>
</organism>
<dbReference type="InterPro" id="IPR000318">
    <property type="entry name" value="Nase_comp1_CS"/>
</dbReference>
<comment type="pathway">
    <text evidence="2">Cofactor biosynthesis; Fe-Mo cofactor biosynthesis.</text>
</comment>
<evidence type="ECO:0000256" key="3">
    <source>
        <dbReference type="ARBA" id="ARBA00011002"/>
    </source>
</evidence>
<protein>
    <recommendedName>
        <fullName evidence="4">Nitrogenase iron-molybdenum cofactor biosynthesis protein NifN</fullName>
    </recommendedName>
</protein>
<keyword evidence="5 6" id="KW-0535">Nitrogen fixation</keyword>
<dbReference type="CDD" id="cd01966">
    <property type="entry name" value="Nitrogenase_NifN_1"/>
    <property type="match status" value="1"/>
</dbReference>
<dbReference type="Gene3D" id="6.10.250.1090">
    <property type="match status" value="1"/>
</dbReference>
<reference evidence="9" key="1">
    <citation type="journal article" date="2019" name="Int. J. Syst. Evol. Microbiol.">
        <title>The Global Catalogue of Microorganisms (GCM) 10K type strain sequencing project: providing services to taxonomists for standard genome sequencing and annotation.</title>
        <authorList>
            <consortium name="The Broad Institute Genomics Platform"/>
            <consortium name="The Broad Institute Genome Sequencing Center for Infectious Disease"/>
            <person name="Wu L."/>
            <person name="Ma J."/>
        </authorList>
    </citation>
    <scope>NUCLEOTIDE SEQUENCE [LARGE SCALE GENOMIC DNA]</scope>
    <source>
        <strain evidence="9">KACC 12597</strain>
    </source>
</reference>
<dbReference type="InterPro" id="IPR050152">
    <property type="entry name" value="ChlB/BchB/BchZ"/>
</dbReference>
<dbReference type="Proteomes" id="UP001597337">
    <property type="component" value="Unassembled WGS sequence"/>
</dbReference>
<dbReference type="PANTHER" id="PTHR33712:SF7">
    <property type="entry name" value="LIGHT-INDEPENDENT PROTOCHLOROPHYLLIDE REDUCTASE SUBUNIT B"/>
    <property type="match status" value="1"/>
</dbReference>
<name>A0ABW4Y900_9GAMM</name>
<dbReference type="Gene3D" id="3.40.50.1980">
    <property type="entry name" value="Nitrogenase molybdenum iron protein domain"/>
    <property type="match status" value="3"/>
</dbReference>
<evidence type="ECO:0000256" key="5">
    <source>
        <dbReference type="ARBA" id="ARBA00023231"/>
    </source>
</evidence>
<dbReference type="InterPro" id="IPR005975">
    <property type="entry name" value="Nase_Mo-Fe_CF"/>
</dbReference>
<proteinExistence type="inferred from homology"/>